<sequence>MQIRLHMAMFPIRWWVRGGVVDCRNCWMLLTLVVACLHLVSRTAVGAVTTTTSSSVLGDPYEILGVGKSATTKEIRKAYKNLAVVWHPDKNKVPEAEEQFVKINRAYELLSDPARRRLYDQRGVTEDSPNFNPRPDYTTFNRFDPIDEILTFTTGGAFHYPFADGIAFLHKQSITAKTFEQNVMPKSFTVPQLILFYGDWCSGCTRVASIWRTISDQLTNIGIDVSCVHADRETAVARKIGIKVIPSVVLVLDSHAYHYRDTVVAANKVTAFIRSKLPFDLLVPLDKETVEDFLGNWWRDNRIRVIIVGTSEVVRLRYQVLAFHFRERAAFGYVTTEDKDFNVFRQNYGIPDGMDSIFVFKELEKPVASLSMTEISQKLMSDLVENNKFLILPRLSSQTVMDTICPTETSLYRRRLCVVFLTRKTKILEDEDSAKALREYALRQGSSVRVKFAYLYGEVQRDFVSSLSGSKKDSNLMIIWRQTSSKISYEWIEGGWDGTNTSAQRLDSILHRLITEKTSLSYQVEVKELTDEHAQGFLFKVLRKVSLTMEFVRAQVTREMVIQTASVIATVLFIVAGGFIMAYLVRLEEESILAKAKADAQRSPPSSNSRPASSTTTENPTPLQLLTQNPECRIHEMRGETYNGLVRLIKPGCRTVLLLLDADTKEILIRKFQRCVWPYRKNKSLQFGFMHVDRPAGLSWYKQLLQLSLVRHETYSSTLNINPRNCVGTVISLNGHRKYFCVFHASVTMPGNPNRVKSSSFTYSFRLNFNILARRRANSGYRNGAFLGFDSENSSDEQSDVERGGGLNNVFTALYIEYIDTSDTPEAGILFTNHLLDNLSNWLDRLFEGSTHRYHINYWPDFPLK</sequence>
<comment type="caution">
    <text evidence="10">The sequence shown here is derived from an EMBL/GenBank/DDBJ whole genome shotgun (WGS) entry which is preliminary data.</text>
</comment>
<evidence type="ECO:0000313" key="11">
    <source>
        <dbReference type="Proteomes" id="UP000198287"/>
    </source>
</evidence>
<evidence type="ECO:0000259" key="8">
    <source>
        <dbReference type="PROSITE" id="PS50076"/>
    </source>
</evidence>
<feature type="domain" description="J" evidence="8">
    <location>
        <begin position="59"/>
        <end position="123"/>
    </location>
</feature>
<keyword evidence="7" id="KW-1133">Transmembrane helix</keyword>
<dbReference type="OMA" id="HAKHPEC"/>
<evidence type="ECO:0000256" key="4">
    <source>
        <dbReference type="ARBA" id="ARBA00035002"/>
    </source>
</evidence>
<evidence type="ECO:0000256" key="3">
    <source>
        <dbReference type="ARBA" id="ARBA00023006"/>
    </source>
</evidence>
<accession>A0A226EM00</accession>
<dbReference type="InterPro" id="IPR018253">
    <property type="entry name" value="DnaJ_domain_CS"/>
</dbReference>
<feature type="transmembrane region" description="Helical" evidence="7">
    <location>
        <begin position="560"/>
        <end position="585"/>
    </location>
</feature>
<keyword evidence="7" id="KW-0472">Membrane</keyword>
<protein>
    <recommendedName>
        <fullName evidence="2">DnaJ homolog subfamily C member 16</fullName>
    </recommendedName>
    <alternativeName>
        <fullName evidence="5">Endoplasmic reticulum DNA J domain-containing protein 8</fullName>
    </alternativeName>
</protein>
<feature type="domain" description="Thioredoxin" evidence="9">
    <location>
        <begin position="168"/>
        <end position="295"/>
    </location>
</feature>
<evidence type="ECO:0000313" key="10">
    <source>
        <dbReference type="EMBL" id="OXA58725.1"/>
    </source>
</evidence>
<dbReference type="Gene3D" id="3.40.30.10">
    <property type="entry name" value="Glutaredoxin"/>
    <property type="match status" value="1"/>
</dbReference>
<evidence type="ECO:0000256" key="2">
    <source>
        <dbReference type="ARBA" id="ARBA00020921"/>
    </source>
</evidence>
<dbReference type="OrthoDB" id="10065037at2759"/>
<proteinExistence type="predicted"/>
<comment type="function">
    <text evidence="4">Plays an important role in regulating the size of autophagosomes during the formation process.</text>
</comment>
<keyword evidence="11" id="KW-1185">Reference proteome</keyword>
<organism evidence="10 11">
    <name type="scientific">Folsomia candida</name>
    <name type="common">Springtail</name>
    <dbReference type="NCBI Taxonomy" id="158441"/>
    <lineage>
        <taxon>Eukaryota</taxon>
        <taxon>Metazoa</taxon>
        <taxon>Ecdysozoa</taxon>
        <taxon>Arthropoda</taxon>
        <taxon>Hexapoda</taxon>
        <taxon>Collembola</taxon>
        <taxon>Entomobryomorpha</taxon>
        <taxon>Isotomoidea</taxon>
        <taxon>Isotomidae</taxon>
        <taxon>Proisotominae</taxon>
        <taxon>Folsomia</taxon>
    </lineage>
</organism>
<dbReference type="STRING" id="158441.A0A226EM00"/>
<dbReference type="Gene3D" id="1.10.287.110">
    <property type="entry name" value="DnaJ domain"/>
    <property type="match status" value="1"/>
</dbReference>
<dbReference type="GO" id="GO:0005789">
    <property type="term" value="C:endoplasmic reticulum membrane"/>
    <property type="evidence" value="ECO:0007669"/>
    <property type="project" value="UniProtKB-SubCell"/>
</dbReference>
<reference evidence="10 11" key="1">
    <citation type="submission" date="2015-12" db="EMBL/GenBank/DDBJ databases">
        <title>The genome of Folsomia candida.</title>
        <authorList>
            <person name="Faddeeva A."/>
            <person name="Derks M.F."/>
            <person name="Anvar Y."/>
            <person name="Smit S."/>
            <person name="Van Straalen N."/>
            <person name="Roelofs D."/>
        </authorList>
    </citation>
    <scope>NUCLEOTIDE SEQUENCE [LARGE SCALE GENOMIC DNA]</scope>
    <source>
        <strain evidence="10 11">VU population</strain>
        <tissue evidence="10">Whole body</tissue>
    </source>
</reference>
<dbReference type="InterPro" id="IPR036249">
    <property type="entry name" value="Thioredoxin-like_sf"/>
</dbReference>
<feature type="region of interest" description="Disordered" evidence="6">
    <location>
        <begin position="596"/>
        <end position="626"/>
    </location>
</feature>
<dbReference type="SUPFAM" id="SSF52833">
    <property type="entry name" value="Thioredoxin-like"/>
    <property type="match status" value="1"/>
</dbReference>
<dbReference type="InterPro" id="IPR013766">
    <property type="entry name" value="Thioredoxin_domain"/>
</dbReference>
<dbReference type="Pfam" id="PF00085">
    <property type="entry name" value="Thioredoxin"/>
    <property type="match status" value="1"/>
</dbReference>
<dbReference type="Proteomes" id="UP000198287">
    <property type="component" value="Unassembled WGS sequence"/>
</dbReference>
<dbReference type="PANTHER" id="PTHR44303:SF2">
    <property type="entry name" value="DNAJ HOMOLOG SUBFAMILY C MEMBER 16"/>
    <property type="match status" value="1"/>
</dbReference>
<evidence type="ECO:0000256" key="1">
    <source>
        <dbReference type="ARBA" id="ARBA00004163"/>
    </source>
</evidence>
<dbReference type="EMBL" id="LNIX01000003">
    <property type="protein sequence ID" value="OXA58725.1"/>
    <property type="molecule type" value="Genomic_DNA"/>
</dbReference>
<evidence type="ECO:0000256" key="6">
    <source>
        <dbReference type="SAM" id="MobiDB-lite"/>
    </source>
</evidence>
<dbReference type="PROSITE" id="PS51352">
    <property type="entry name" value="THIOREDOXIN_2"/>
    <property type="match status" value="1"/>
</dbReference>
<dbReference type="InterPro" id="IPR001623">
    <property type="entry name" value="DnaJ_domain"/>
</dbReference>
<dbReference type="CDD" id="cd06257">
    <property type="entry name" value="DnaJ"/>
    <property type="match status" value="1"/>
</dbReference>
<dbReference type="SUPFAM" id="SSF46565">
    <property type="entry name" value="Chaperone J-domain"/>
    <property type="match status" value="1"/>
</dbReference>
<comment type="subcellular location">
    <subcellularLocation>
        <location evidence="1">Endoplasmic reticulum membrane</location>
        <topology evidence="1">Single-pass type IV membrane protein</topology>
    </subcellularLocation>
</comment>
<dbReference type="SMART" id="SM00271">
    <property type="entry name" value="DnaJ"/>
    <property type="match status" value="1"/>
</dbReference>
<keyword evidence="3" id="KW-0072">Autophagy</keyword>
<name>A0A226EM00_FOLCA</name>
<dbReference type="PRINTS" id="PR00625">
    <property type="entry name" value="JDOMAIN"/>
</dbReference>
<dbReference type="AlphaFoldDB" id="A0A226EM00"/>
<dbReference type="InterPro" id="IPR036869">
    <property type="entry name" value="J_dom_sf"/>
</dbReference>
<dbReference type="GO" id="GO:0006914">
    <property type="term" value="P:autophagy"/>
    <property type="evidence" value="ECO:0007669"/>
    <property type="project" value="UniProtKB-KW"/>
</dbReference>
<evidence type="ECO:0000256" key="5">
    <source>
        <dbReference type="ARBA" id="ARBA00035043"/>
    </source>
</evidence>
<evidence type="ECO:0000256" key="7">
    <source>
        <dbReference type="SAM" id="Phobius"/>
    </source>
</evidence>
<gene>
    <name evidence="10" type="ORF">Fcan01_07913</name>
</gene>
<keyword evidence="7" id="KW-0812">Transmembrane</keyword>
<dbReference type="Pfam" id="PF00226">
    <property type="entry name" value="DnaJ"/>
    <property type="match status" value="1"/>
</dbReference>
<dbReference type="PROSITE" id="PS50076">
    <property type="entry name" value="DNAJ_2"/>
    <property type="match status" value="1"/>
</dbReference>
<dbReference type="PROSITE" id="PS00636">
    <property type="entry name" value="DNAJ_1"/>
    <property type="match status" value="1"/>
</dbReference>
<feature type="compositionally biased region" description="Low complexity" evidence="6">
    <location>
        <begin position="603"/>
        <end position="617"/>
    </location>
</feature>
<dbReference type="PANTHER" id="PTHR44303">
    <property type="entry name" value="DNAJ HOMOLOG SUBFAMILY C MEMBER 16"/>
    <property type="match status" value="1"/>
</dbReference>
<dbReference type="InterPro" id="IPR052448">
    <property type="entry name" value="DnaJ_C16_autophagy_reg"/>
</dbReference>
<evidence type="ECO:0000259" key="9">
    <source>
        <dbReference type="PROSITE" id="PS51352"/>
    </source>
</evidence>